<name>A0A1I2ZST6_9EURY</name>
<protein>
    <recommendedName>
        <fullName evidence="4">Flagellin</fullName>
    </recommendedName>
</protein>
<keyword evidence="6" id="KW-1133">Transmembrane helix</keyword>
<dbReference type="EMBL" id="FOPZ01000003">
    <property type="protein sequence ID" value="SFH40760.1"/>
    <property type="molecule type" value="Genomic_DNA"/>
</dbReference>
<keyword evidence="8" id="KW-1185">Reference proteome</keyword>
<dbReference type="Proteomes" id="UP000323537">
    <property type="component" value="Unassembled WGS sequence"/>
</dbReference>
<reference evidence="7 8" key="1">
    <citation type="submission" date="2016-10" db="EMBL/GenBank/DDBJ databases">
        <authorList>
            <person name="Varghese N."/>
            <person name="Submissions S."/>
        </authorList>
    </citation>
    <scope>NUCLEOTIDE SEQUENCE [LARGE SCALE GENOMIC DNA]</scope>
    <source>
        <strain evidence="7 8">CGMCC 1.6377</strain>
    </source>
</reference>
<evidence type="ECO:0000313" key="8">
    <source>
        <dbReference type="Proteomes" id="UP000323537"/>
    </source>
</evidence>
<dbReference type="GO" id="GO:0005198">
    <property type="term" value="F:structural molecule activity"/>
    <property type="evidence" value="ECO:0007669"/>
    <property type="project" value="InterPro"/>
</dbReference>
<feature type="region of interest" description="Disordered" evidence="5">
    <location>
        <begin position="170"/>
        <end position="193"/>
    </location>
</feature>
<evidence type="ECO:0000256" key="5">
    <source>
        <dbReference type="SAM" id="MobiDB-lite"/>
    </source>
</evidence>
<dbReference type="GO" id="GO:0097589">
    <property type="term" value="C:archaeal-type flagellum"/>
    <property type="evidence" value="ECO:0007669"/>
    <property type="project" value="UniProtKB-SubCell"/>
</dbReference>
<dbReference type="AlphaFoldDB" id="A0A1I2ZST6"/>
<comment type="subcellular location">
    <subcellularLocation>
        <location evidence="1 4">Archaeal flagellum</location>
    </subcellularLocation>
</comment>
<evidence type="ECO:0000313" key="7">
    <source>
        <dbReference type="EMBL" id="SFH40760.1"/>
    </source>
</evidence>
<keyword evidence="7" id="KW-0282">Flagellum</keyword>
<comment type="similarity">
    <text evidence="2 4">Belongs to the archaeal flagellin family.</text>
</comment>
<accession>A0A1I2ZST6</accession>
<evidence type="ECO:0000256" key="6">
    <source>
        <dbReference type="SAM" id="Phobius"/>
    </source>
</evidence>
<keyword evidence="7" id="KW-0969">Cilium</keyword>
<feature type="compositionally biased region" description="Polar residues" evidence="5">
    <location>
        <begin position="176"/>
        <end position="193"/>
    </location>
</feature>
<keyword evidence="7" id="KW-0966">Cell projection</keyword>
<dbReference type="NCBIfam" id="TIGR02537">
    <property type="entry name" value="arch_flag_Nterm"/>
    <property type="match status" value="1"/>
</dbReference>
<keyword evidence="6" id="KW-0472">Membrane</keyword>
<dbReference type="InterPro" id="IPR002774">
    <property type="entry name" value="Flagellin_arc-type"/>
</dbReference>
<gene>
    <name evidence="7" type="ORF">SAMN04488066_10381</name>
</gene>
<dbReference type="RefSeq" id="WP_223174195.1">
    <property type="nucleotide sequence ID" value="NZ_BAAADP010000001.1"/>
</dbReference>
<comment type="function">
    <text evidence="4">Flagellin is the subunit protein which polymerizes to form the filaments of archaeal flagella.</text>
</comment>
<dbReference type="InterPro" id="IPR013373">
    <property type="entry name" value="Flagellin/pilin_N_arc"/>
</dbReference>
<dbReference type="PANTHER" id="PTHR35903:SF1">
    <property type="entry name" value="FLAGELLIN B1"/>
    <property type="match status" value="1"/>
</dbReference>
<dbReference type="Pfam" id="PF01917">
    <property type="entry name" value="Flagellin_arch-type"/>
    <property type="match status" value="1"/>
</dbReference>
<dbReference type="GO" id="GO:0097588">
    <property type="term" value="P:archaeal or bacterial-type flagellum-dependent cell motility"/>
    <property type="evidence" value="ECO:0007669"/>
    <property type="project" value="InterPro"/>
</dbReference>
<sequence>MFEFITNTEERGQVGIGTLIVFIAMVLVAAIAAGVLINTAGFLQTQAEATGQDSTDLVSERIDVTSEVGIVETGQDPSALDEIRLTVSGAAGADDINLADTTLQAVGPGGQSNLVFTDQPTSDVAALSIPQVDEESDLTNNGPVTVSVSTNYDAFDSFDSTTAQRVEFSLTDDSEGSTVTTEQTGDDSGNTDFNIVDQSTADSASTDLAAPTSEIVNPDEITVTIYDTSGAEDEEIGTVTQTVGAQDGPAELTGTVDDAATVQNLDGDEFAIDDPDGDFESSPVLNSENQYTILINPSAGAFNEGTFGEGNTATLDIVSPAGATTTVELRAPDLFSEGGAAVQL</sequence>
<feature type="transmembrane region" description="Helical" evidence="6">
    <location>
        <begin position="12"/>
        <end position="37"/>
    </location>
</feature>
<organism evidence="7 8">
    <name type="scientific">Halorubrum aquaticum</name>
    <dbReference type="NCBI Taxonomy" id="387340"/>
    <lineage>
        <taxon>Archaea</taxon>
        <taxon>Methanobacteriati</taxon>
        <taxon>Methanobacteriota</taxon>
        <taxon>Stenosarchaea group</taxon>
        <taxon>Halobacteria</taxon>
        <taxon>Halobacteriales</taxon>
        <taxon>Haloferacaceae</taxon>
        <taxon>Halorubrum</taxon>
    </lineage>
</organism>
<evidence type="ECO:0000256" key="1">
    <source>
        <dbReference type="ARBA" id="ARBA00004618"/>
    </source>
</evidence>
<keyword evidence="3 4" id="KW-0974">Archaeal flagellum</keyword>
<dbReference type="PANTHER" id="PTHR35903">
    <property type="entry name" value="FLAGELLIN B1"/>
    <property type="match status" value="1"/>
</dbReference>
<evidence type="ECO:0000256" key="4">
    <source>
        <dbReference type="RuleBase" id="RU361282"/>
    </source>
</evidence>
<evidence type="ECO:0000256" key="2">
    <source>
        <dbReference type="ARBA" id="ARBA00010256"/>
    </source>
</evidence>
<evidence type="ECO:0000256" key="3">
    <source>
        <dbReference type="ARBA" id="ARBA00022440"/>
    </source>
</evidence>
<keyword evidence="6" id="KW-0812">Transmembrane</keyword>
<proteinExistence type="inferred from homology"/>